<dbReference type="AlphaFoldDB" id="A0AAE1AX24"/>
<name>A0AAE1AX24_9GAST</name>
<gene>
    <name evidence="2" type="ORF">RRG08_055836</name>
</gene>
<reference evidence="2" key="1">
    <citation type="journal article" date="2023" name="G3 (Bethesda)">
        <title>A reference genome for the long-term kleptoplast-retaining sea slug Elysia crispata morphotype clarki.</title>
        <authorList>
            <person name="Eastman K.E."/>
            <person name="Pendleton A.L."/>
            <person name="Shaikh M.A."/>
            <person name="Suttiyut T."/>
            <person name="Ogas R."/>
            <person name="Tomko P."/>
            <person name="Gavelis G."/>
            <person name="Widhalm J.R."/>
            <person name="Wisecaver J.H."/>
        </authorList>
    </citation>
    <scope>NUCLEOTIDE SEQUENCE</scope>
    <source>
        <strain evidence="2">ECLA1</strain>
    </source>
</reference>
<evidence type="ECO:0000313" key="3">
    <source>
        <dbReference type="Proteomes" id="UP001283361"/>
    </source>
</evidence>
<accession>A0AAE1AX24</accession>
<protein>
    <submittedName>
        <fullName evidence="2">Uncharacterized protein</fullName>
    </submittedName>
</protein>
<keyword evidence="3" id="KW-1185">Reference proteome</keyword>
<sequence>MGLQSITGAKGLDRAKGMKGSPRPGRAYRAYRELQGLHVASKPEGGSYTASWGLQGLKELHGIPGATRPEGSYTASWGLQGLKEATRHHGGCKA</sequence>
<dbReference type="EMBL" id="JAWDGP010001076">
    <property type="protein sequence ID" value="KAK3795274.1"/>
    <property type="molecule type" value="Genomic_DNA"/>
</dbReference>
<feature type="region of interest" description="Disordered" evidence="1">
    <location>
        <begin position="1"/>
        <end position="25"/>
    </location>
</feature>
<evidence type="ECO:0000313" key="2">
    <source>
        <dbReference type="EMBL" id="KAK3795274.1"/>
    </source>
</evidence>
<comment type="caution">
    <text evidence="2">The sequence shown here is derived from an EMBL/GenBank/DDBJ whole genome shotgun (WGS) entry which is preliminary data.</text>
</comment>
<proteinExistence type="predicted"/>
<dbReference type="Proteomes" id="UP001283361">
    <property type="component" value="Unassembled WGS sequence"/>
</dbReference>
<organism evidence="2 3">
    <name type="scientific">Elysia crispata</name>
    <name type="common">lettuce slug</name>
    <dbReference type="NCBI Taxonomy" id="231223"/>
    <lineage>
        <taxon>Eukaryota</taxon>
        <taxon>Metazoa</taxon>
        <taxon>Spiralia</taxon>
        <taxon>Lophotrochozoa</taxon>
        <taxon>Mollusca</taxon>
        <taxon>Gastropoda</taxon>
        <taxon>Heterobranchia</taxon>
        <taxon>Euthyneura</taxon>
        <taxon>Panpulmonata</taxon>
        <taxon>Sacoglossa</taxon>
        <taxon>Placobranchoidea</taxon>
        <taxon>Plakobranchidae</taxon>
        <taxon>Elysia</taxon>
    </lineage>
</organism>
<evidence type="ECO:0000256" key="1">
    <source>
        <dbReference type="SAM" id="MobiDB-lite"/>
    </source>
</evidence>